<dbReference type="InterPro" id="IPR029046">
    <property type="entry name" value="LolA/LolB/LppX"/>
</dbReference>
<organism evidence="3 4">
    <name type="scientific">Candidatus Bacteroides pullicola</name>
    <dbReference type="NCBI Taxonomy" id="2838475"/>
    <lineage>
        <taxon>Bacteria</taxon>
        <taxon>Pseudomonadati</taxon>
        <taxon>Bacteroidota</taxon>
        <taxon>Bacteroidia</taxon>
        <taxon>Bacteroidales</taxon>
        <taxon>Bacteroidaceae</taxon>
        <taxon>Bacteroides</taxon>
    </lineage>
</organism>
<protein>
    <submittedName>
        <fullName evidence="3">Outer membrane lipoprotein carrier protein LolA</fullName>
    </submittedName>
</protein>
<dbReference type="SUPFAM" id="SSF89392">
    <property type="entry name" value="Prokaryotic lipoproteins and lipoprotein localization factors"/>
    <property type="match status" value="1"/>
</dbReference>
<feature type="signal peptide" evidence="2">
    <location>
        <begin position="1"/>
        <end position="18"/>
    </location>
</feature>
<proteinExistence type="predicted"/>
<dbReference type="AlphaFoldDB" id="A0A9D1ZGJ3"/>
<dbReference type="CDD" id="cd16325">
    <property type="entry name" value="LolA"/>
    <property type="match status" value="1"/>
</dbReference>
<dbReference type="EMBL" id="DXCV01000013">
    <property type="protein sequence ID" value="HIY87342.1"/>
    <property type="molecule type" value="Genomic_DNA"/>
</dbReference>
<reference evidence="3" key="2">
    <citation type="submission" date="2021-04" db="EMBL/GenBank/DDBJ databases">
        <authorList>
            <person name="Gilroy R."/>
        </authorList>
    </citation>
    <scope>NUCLEOTIDE SEQUENCE</scope>
    <source>
        <strain evidence="3">Gambia2-208</strain>
    </source>
</reference>
<dbReference type="Proteomes" id="UP000886851">
    <property type="component" value="Unassembled WGS sequence"/>
</dbReference>
<evidence type="ECO:0000256" key="1">
    <source>
        <dbReference type="ARBA" id="ARBA00022729"/>
    </source>
</evidence>
<gene>
    <name evidence="3" type="ORF">H9824_01395</name>
</gene>
<evidence type="ECO:0000256" key="2">
    <source>
        <dbReference type="SAM" id="SignalP"/>
    </source>
</evidence>
<name>A0A9D1ZGJ3_9BACE</name>
<dbReference type="Gene3D" id="2.50.20.10">
    <property type="entry name" value="Lipoprotein localisation LolA/LolB/LppX"/>
    <property type="match status" value="1"/>
</dbReference>
<evidence type="ECO:0000313" key="4">
    <source>
        <dbReference type="Proteomes" id="UP000886851"/>
    </source>
</evidence>
<sequence>MRKLIALLLILLPCLALSAQEADIRRLAEHYADVQTLSATVTRTRHNVVLAQDEVTHGHFYLKKPGKMCLSFDNNKDMLLMEAGTFTLVDKGRKSVAKGRNGQVLGALGAVLRGLFADGAYVPDEAATVTVEQSGNRCILTVTPLLKNPKEKRRLMFTSFVLTLDNASGRLLSLRMNERGENYTQYDLTGHQPGVQVVDAVFTPVVP</sequence>
<evidence type="ECO:0000313" key="3">
    <source>
        <dbReference type="EMBL" id="HIY87342.1"/>
    </source>
</evidence>
<dbReference type="InterPro" id="IPR004564">
    <property type="entry name" value="OM_lipoprot_carrier_LolA-like"/>
</dbReference>
<accession>A0A9D1ZGJ3</accession>
<feature type="chain" id="PRO_5038889620" evidence="2">
    <location>
        <begin position="19"/>
        <end position="207"/>
    </location>
</feature>
<comment type="caution">
    <text evidence="3">The sequence shown here is derived from an EMBL/GenBank/DDBJ whole genome shotgun (WGS) entry which is preliminary data.</text>
</comment>
<reference evidence="3" key="1">
    <citation type="journal article" date="2021" name="PeerJ">
        <title>Extensive microbial diversity within the chicken gut microbiome revealed by metagenomics and culture.</title>
        <authorList>
            <person name="Gilroy R."/>
            <person name="Ravi A."/>
            <person name="Getino M."/>
            <person name="Pursley I."/>
            <person name="Horton D.L."/>
            <person name="Alikhan N.F."/>
            <person name="Baker D."/>
            <person name="Gharbi K."/>
            <person name="Hall N."/>
            <person name="Watson M."/>
            <person name="Adriaenssens E.M."/>
            <person name="Foster-Nyarko E."/>
            <person name="Jarju S."/>
            <person name="Secka A."/>
            <person name="Antonio M."/>
            <person name="Oren A."/>
            <person name="Chaudhuri R.R."/>
            <person name="La Ragione R."/>
            <person name="Hildebrand F."/>
            <person name="Pallen M.J."/>
        </authorList>
    </citation>
    <scope>NUCLEOTIDE SEQUENCE</scope>
    <source>
        <strain evidence="3">Gambia2-208</strain>
    </source>
</reference>
<keyword evidence="3" id="KW-0449">Lipoprotein</keyword>
<keyword evidence="1 2" id="KW-0732">Signal</keyword>